<keyword evidence="9" id="KW-0407">Ion channel</keyword>
<keyword evidence="7" id="KW-0472">Membrane</keyword>
<keyword evidence="4" id="KW-0812">Transmembrane</keyword>
<protein>
    <submittedName>
        <fullName evidence="10">Uncharacterized protein</fullName>
    </submittedName>
</protein>
<name>A0A667X563_9TELE</name>
<keyword evidence="3" id="KW-0813">Transport</keyword>
<evidence type="ECO:0000256" key="9">
    <source>
        <dbReference type="ARBA" id="ARBA00023303"/>
    </source>
</evidence>
<comment type="similarity">
    <text evidence="2">Belongs to the P2X receptor family.</text>
</comment>
<evidence type="ECO:0000256" key="2">
    <source>
        <dbReference type="ARBA" id="ARBA00009848"/>
    </source>
</evidence>
<evidence type="ECO:0000256" key="8">
    <source>
        <dbReference type="ARBA" id="ARBA00023286"/>
    </source>
</evidence>
<evidence type="ECO:0000256" key="6">
    <source>
        <dbReference type="ARBA" id="ARBA00023065"/>
    </source>
</evidence>
<evidence type="ECO:0000256" key="4">
    <source>
        <dbReference type="ARBA" id="ARBA00022692"/>
    </source>
</evidence>
<dbReference type="InParanoid" id="A0A667X563"/>
<dbReference type="Gene3D" id="1.10.287.940">
    <property type="entry name" value="atp-gated p2x4 ion channel"/>
    <property type="match status" value="1"/>
</dbReference>
<evidence type="ECO:0000313" key="11">
    <source>
        <dbReference type="Proteomes" id="UP000472263"/>
    </source>
</evidence>
<dbReference type="Pfam" id="PF00864">
    <property type="entry name" value="P2X_receptor"/>
    <property type="match status" value="1"/>
</dbReference>
<dbReference type="AlphaFoldDB" id="A0A667X563"/>
<organism evidence="10 11">
    <name type="scientific">Myripristis murdjan</name>
    <name type="common">pinecone soldierfish</name>
    <dbReference type="NCBI Taxonomy" id="586833"/>
    <lineage>
        <taxon>Eukaryota</taxon>
        <taxon>Metazoa</taxon>
        <taxon>Chordata</taxon>
        <taxon>Craniata</taxon>
        <taxon>Vertebrata</taxon>
        <taxon>Euteleostomi</taxon>
        <taxon>Actinopterygii</taxon>
        <taxon>Neopterygii</taxon>
        <taxon>Teleostei</taxon>
        <taxon>Neoteleostei</taxon>
        <taxon>Acanthomorphata</taxon>
        <taxon>Holocentriformes</taxon>
        <taxon>Holocentridae</taxon>
        <taxon>Myripristis</taxon>
    </lineage>
</organism>
<accession>A0A667X563</accession>
<keyword evidence="6" id="KW-0406">Ion transport</keyword>
<proteinExistence type="inferred from homology"/>
<dbReference type="InterPro" id="IPR059116">
    <property type="entry name" value="P2X_receptor"/>
</dbReference>
<sequence length="55" mass="6200">SGFAGDKDLSWSCLFSYRTIKYVVTNDKKVGILYRVLQLSIIGYVIGNELLNSKL</sequence>
<evidence type="ECO:0000313" key="10">
    <source>
        <dbReference type="Ensembl" id="ENSMMDP00005004071.1"/>
    </source>
</evidence>
<keyword evidence="11" id="KW-1185">Reference proteome</keyword>
<keyword evidence="5" id="KW-1133">Transmembrane helix</keyword>
<evidence type="ECO:0000256" key="7">
    <source>
        <dbReference type="ARBA" id="ARBA00023136"/>
    </source>
</evidence>
<dbReference type="Ensembl" id="ENSMMDT00005004184.1">
    <property type="protein sequence ID" value="ENSMMDP00005004071.1"/>
    <property type="gene ID" value="ENSMMDG00005002258.1"/>
</dbReference>
<dbReference type="Proteomes" id="UP000472263">
    <property type="component" value="Chromosome 13"/>
</dbReference>
<evidence type="ECO:0000256" key="3">
    <source>
        <dbReference type="ARBA" id="ARBA00022448"/>
    </source>
</evidence>
<evidence type="ECO:0000256" key="5">
    <source>
        <dbReference type="ARBA" id="ARBA00022989"/>
    </source>
</evidence>
<keyword evidence="8" id="KW-1071">Ligand-gated ion channel</keyword>
<reference evidence="10" key="3">
    <citation type="submission" date="2025-09" db="UniProtKB">
        <authorList>
            <consortium name="Ensembl"/>
        </authorList>
    </citation>
    <scope>IDENTIFICATION</scope>
</reference>
<comment type="subcellular location">
    <subcellularLocation>
        <location evidence="1">Endomembrane system</location>
    </subcellularLocation>
</comment>
<evidence type="ECO:0000256" key="1">
    <source>
        <dbReference type="ARBA" id="ARBA00004308"/>
    </source>
</evidence>
<reference evidence="10" key="1">
    <citation type="submission" date="2019-06" db="EMBL/GenBank/DDBJ databases">
        <authorList>
            <consortium name="Wellcome Sanger Institute Data Sharing"/>
        </authorList>
    </citation>
    <scope>NUCLEOTIDE SEQUENCE [LARGE SCALE GENOMIC DNA]</scope>
</reference>
<reference evidence="10" key="2">
    <citation type="submission" date="2025-08" db="UniProtKB">
        <authorList>
            <consortium name="Ensembl"/>
        </authorList>
    </citation>
    <scope>IDENTIFICATION</scope>
</reference>